<dbReference type="PATRIC" id="fig|1703771.3.peg.1013"/>
<dbReference type="Proteomes" id="UP000051124">
    <property type="component" value="Unassembled WGS sequence"/>
</dbReference>
<dbReference type="HAMAP" id="MF_00420">
    <property type="entry name" value="PurL_2"/>
    <property type="match status" value="1"/>
</dbReference>
<dbReference type="GO" id="GO:0004642">
    <property type="term" value="F:phosphoribosylformylglycinamidine synthase activity"/>
    <property type="evidence" value="ECO:0007669"/>
    <property type="project" value="UniProtKB-UniRule"/>
</dbReference>
<evidence type="ECO:0000313" key="13">
    <source>
        <dbReference type="Proteomes" id="UP000051124"/>
    </source>
</evidence>
<dbReference type="UniPathway" id="UPA00074">
    <property type="reaction ID" value="UER00128"/>
</dbReference>
<feature type="binding site" evidence="8">
    <location>
        <begin position="509"/>
        <end position="511"/>
    </location>
    <ligand>
        <name>substrate</name>
    </ligand>
</feature>
<comment type="subcellular location">
    <subcellularLocation>
        <location evidence="8">Cytoplasm</location>
    </subcellularLocation>
</comment>
<proteinExistence type="inferred from homology"/>
<dbReference type="EMBL" id="LIZT01000112">
    <property type="protein sequence ID" value="KPJ48535.1"/>
    <property type="molecule type" value="Genomic_DNA"/>
</dbReference>
<dbReference type="Gene3D" id="1.10.8.750">
    <property type="entry name" value="Phosphoribosylformylglycinamidine synthase, linker domain"/>
    <property type="match status" value="1"/>
</dbReference>
<name>A0A0S7WEG4_UNCT6</name>
<evidence type="ECO:0000256" key="3">
    <source>
        <dbReference type="ARBA" id="ARBA00022723"/>
    </source>
</evidence>
<keyword evidence="6 8" id="KW-0067">ATP-binding</keyword>
<dbReference type="Pfam" id="PF02769">
    <property type="entry name" value="AIRS_C"/>
    <property type="match status" value="2"/>
</dbReference>
<feature type="domain" description="PurM-like C-terminal" evidence="10">
    <location>
        <begin position="400"/>
        <end position="553"/>
    </location>
</feature>
<dbReference type="PANTHER" id="PTHR43555:SF1">
    <property type="entry name" value="PHOSPHORIBOSYLFORMYLGLYCINAMIDINE SYNTHASE SUBUNIT PURL"/>
    <property type="match status" value="1"/>
</dbReference>
<dbReference type="NCBIfam" id="TIGR01736">
    <property type="entry name" value="FGAM_synth_II"/>
    <property type="match status" value="1"/>
</dbReference>
<evidence type="ECO:0000256" key="8">
    <source>
        <dbReference type="HAMAP-Rule" id="MF_00420"/>
    </source>
</evidence>
<dbReference type="SUPFAM" id="SSF55326">
    <property type="entry name" value="PurM N-terminal domain-like"/>
    <property type="match status" value="2"/>
</dbReference>
<protein>
    <recommendedName>
        <fullName evidence="8">Phosphoribosylformylglycinamidine synthase subunit PurL</fullName>
        <shortName evidence="8">FGAM synthase</shortName>
        <ecNumber evidence="8">6.3.5.3</ecNumber>
    </recommendedName>
    <alternativeName>
        <fullName evidence="8">Formylglycinamide ribonucleotide amidotransferase subunit II</fullName>
        <shortName evidence="8">FGAR amidotransferase II</shortName>
        <shortName evidence="8">FGAR-AT II</shortName>
    </alternativeName>
    <alternativeName>
        <fullName evidence="8">Glutamine amidotransferase PurL</fullName>
    </alternativeName>
    <alternativeName>
        <fullName evidence="8">Phosphoribosylformylglycinamidine synthase subunit II</fullName>
    </alternativeName>
</protein>
<dbReference type="Gene3D" id="3.30.1330.10">
    <property type="entry name" value="PurM-like, N-terminal domain"/>
    <property type="match status" value="2"/>
</dbReference>
<dbReference type="GO" id="GO:0005737">
    <property type="term" value="C:cytoplasm"/>
    <property type="evidence" value="ECO:0007669"/>
    <property type="project" value="UniProtKB-SubCell"/>
</dbReference>
<dbReference type="Pfam" id="PF00586">
    <property type="entry name" value="AIRS"/>
    <property type="match status" value="2"/>
</dbReference>
<accession>A0A0S7WEG4</accession>
<feature type="binding site" evidence="8">
    <location>
        <position position="467"/>
    </location>
    <ligand>
        <name>Mg(2+)</name>
        <dbReference type="ChEBI" id="CHEBI:18420"/>
        <label>2</label>
    </ligand>
</feature>
<dbReference type="GO" id="GO:0005524">
    <property type="term" value="F:ATP binding"/>
    <property type="evidence" value="ECO:0007669"/>
    <property type="project" value="UniProtKB-UniRule"/>
</dbReference>
<keyword evidence="3 8" id="KW-0479">Metal-binding</keyword>
<keyword evidence="2 8" id="KW-0436">Ligase</keyword>
<feature type="binding site" evidence="8">
    <location>
        <position position="306"/>
    </location>
    <ligand>
        <name>Mg(2+)</name>
        <dbReference type="ChEBI" id="CHEBI:18420"/>
        <label>2</label>
    </ligand>
</feature>
<feature type="binding site" evidence="8">
    <location>
        <position position="735"/>
    </location>
    <ligand>
        <name>ATP</name>
        <dbReference type="ChEBI" id="CHEBI:30616"/>
    </ligand>
</feature>
<evidence type="ECO:0000259" key="9">
    <source>
        <dbReference type="Pfam" id="PF00586"/>
    </source>
</evidence>
<dbReference type="Gene3D" id="3.30.1280.10">
    <property type="entry name" value="Phosphoribosylformylglycinamidine synthase subunit PurS"/>
    <property type="match status" value="2"/>
</dbReference>
<keyword evidence="7 8" id="KW-0460">Magnesium</keyword>
<dbReference type="InterPro" id="IPR036921">
    <property type="entry name" value="PurM-like_N_sf"/>
</dbReference>
<dbReference type="GO" id="GO:0000287">
    <property type="term" value="F:magnesium ion binding"/>
    <property type="evidence" value="ECO:0007669"/>
    <property type="project" value="UniProtKB-UniRule"/>
</dbReference>
<dbReference type="InterPro" id="IPR036604">
    <property type="entry name" value="PurS-like_sf"/>
</dbReference>
<comment type="pathway">
    <text evidence="8">Purine metabolism; IMP biosynthesis via de novo pathway; 5-amino-1-(5-phospho-D-ribosyl)imidazole from N(2)-formyl-N(1)-(5-phospho-D-ribosyl)glycinamide: step 1/2.</text>
</comment>
<evidence type="ECO:0000256" key="4">
    <source>
        <dbReference type="ARBA" id="ARBA00022741"/>
    </source>
</evidence>
<dbReference type="AlphaFoldDB" id="A0A0S7WEG4"/>
<organism evidence="12 13">
    <name type="scientific">candidate division TA06 bacterium DG_26</name>
    <dbReference type="NCBI Taxonomy" id="1703771"/>
    <lineage>
        <taxon>Bacteria</taxon>
        <taxon>Bacteria division TA06</taxon>
    </lineage>
</organism>
<dbReference type="CDD" id="cd02204">
    <property type="entry name" value="PurL_repeat2"/>
    <property type="match status" value="1"/>
</dbReference>
<dbReference type="InterPro" id="IPR041609">
    <property type="entry name" value="PurL_linker"/>
</dbReference>
<sequence>MEVAPRSHASSIDSTILKKNVLSLGVEAIDRVQVARLYFLEGNVKETELKQICEALLCDPVTERYSINSPVFEEEKGGQHVLVAYNPGVMDPVEASLRKALSDMSIQGITHARTGWKYILYGDLSRDAIVLIAKKLLFNPLIQHIVEEDERVGIEVAEYKFNIVEVNLSSMNVHELNSFSRTQQLYLSEEEMVAVQRYFQKAGRNPTDCELETTAQTWSEHCSHKTFKGIIRYNGKRIDNLLRSTIMRVTDELAPDWCVSVFEDNAGIIKWDDDYNLCFKVETHNHPSALEPYGGAGTGIGGVIRDALGTGLGAKPICNTDVFCFGPLDHPHSELPPGVLHPKRIMVGVVAGVRDYGNRMGIPTLNGAIYFDDRYLGNPVVYCGTVGIIPTTRCTKKVVPGDKIVLIGGRTGKDGIHGVTFSSSQLTHESEEISAQAVQIGNPIVEKKLLDTILQARDREFYHAITDCGGGGLSSAVGEMGRETGASVELDRVPLKYEGLSYTDIWISESQERMVLAVPSIHVDDLIALFHSEDVEATVIGEFTHDSNLTLKYKGERVCDIPMSFLHSVPRIEKEAVWKPKMEVEPALAPPLDLASDLLRILSSPNVCSKEWVIRQYDHEVQGGSVVKPLTGTRNEGPSDAAVIRPLLQSPKGVVVANGMNPRYGDIDPYWMAASAVDEAMRNSVAVGGNPGRTALLDNFSWGSSTDPESLGALVRAAQGCHDTALAYRVPFISGKDSLNNQYEWQNRIISIPHTLLISAISVIERTELAITLDLKTPGDLIYLIGLTAAELGASHYYGLKGILGNSVPKLNVELGSTILTCVSQAIEKQYLRACHDLSEGGLGVALAEMAFSGDCGVHMDLKHVVTAEDIERADTLLFSESNSRFLVEVPRGRRREFELLMREVPFACIGEVKEHPILTIHGLSGETLVEIETELLRNAWLQPLSEKLE</sequence>
<reference evidence="12 13" key="1">
    <citation type="journal article" date="2015" name="Microbiome">
        <title>Genomic resolution of linkages in carbon, nitrogen, and sulfur cycling among widespread estuary sediment bacteria.</title>
        <authorList>
            <person name="Baker B.J."/>
            <person name="Lazar C.S."/>
            <person name="Teske A.P."/>
            <person name="Dick G.J."/>
        </authorList>
    </citation>
    <scope>NUCLEOTIDE SEQUENCE [LARGE SCALE GENOMIC DNA]</scope>
    <source>
        <strain evidence="12">DG_26</strain>
    </source>
</reference>
<evidence type="ECO:0000259" key="10">
    <source>
        <dbReference type="Pfam" id="PF02769"/>
    </source>
</evidence>
<dbReference type="CDD" id="cd02203">
    <property type="entry name" value="PurL_repeat1"/>
    <property type="match status" value="1"/>
</dbReference>
<keyword evidence="5 8" id="KW-0658">Purine biosynthesis</keyword>
<dbReference type="SUPFAM" id="SSF82697">
    <property type="entry name" value="PurS-like"/>
    <property type="match status" value="2"/>
</dbReference>
<comment type="similarity">
    <text evidence="8">Belongs to the FGAMS family.</text>
</comment>
<dbReference type="InterPro" id="IPR036676">
    <property type="entry name" value="PurM-like_C_sf"/>
</dbReference>
<dbReference type="GO" id="GO:0006189">
    <property type="term" value="P:'de novo' IMP biosynthetic process"/>
    <property type="evidence" value="ECO:0007669"/>
    <property type="project" value="UniProtKB-UniRule"/>
</dbReference>
<dbReference type="EC" id="6.3.5.3" evidence="8"/>
<feature type="binding site" evidence="8">
    <location>
        <position position="738"/>
    </location>
    <ligand>
        <name>substrate</name>
    </ligand>
</feature>
<gene>
    <name evidence="8" type="primary">purL</name>
    <name evidence="12" type="ORF">AMJ40_07320</name>
</gene>
<keyword evidence="1 8" id="KW-0963">Cytoplasm</keyword>
<comment type="caution">
    <text evidence="8">Lacks conserved residue(s) required for the propagation of feature annotation.</text>
</comment>
<dbReference type="Pfam" id="PF18072">
    <property type="entry name" value="FGAR-AT_linker"/>
    <property type="match status" value="1"/>
</dbReference>
<comment type="subunit">
    <text evidence="8">Monomer. Part of the FGAM synthase complex composed of 1 PurL, 1 PurQ and 2 PurS subunits.</text>
</comment>
<evidence type="ECO:0000256" key="7">
    <source>
        <dbReference type="ARBA" id="ARBA00022842"/>
    </source>
</evidence>
<evidence type="ECO:0000256" key="1">
    <source>
        <dbReference type="ARBA" id="ARBA00022490"/>
    </source>
</evidence>
<comment type="caution">
    <text evidence="12">The sequence shown here is derived from an EMBL/GenBank/DDBJ whole genome shotgun (WGS) entry which is preliminary data.</text>
</comment>
<evidence type="ECO:0000256" key="5">
    <source>
        <dbReference type="ARBA" id="ARBA00022755"/>
    </source>
</evidence>
<feature type="binding site" evidence="8">
    <location>
        <position position="305"/>
    </location>
    <ligand>
        <name>substrate</name>
    </ligand>
</feature>
<feature type="domain" description="PurM-like N-terminal" evidence="9">
    <location>
        <begin position="639"/>
        <end position="739"/>
    </location>
</feature>
<feature type="active site" evidence="8">
    <location>
        <position position="221"/>
    </location>
</feature>
<dbReference type="InterPro" id="IPR010918">
    <property type="entry name" value="PurM-like_C_dom"/>
</dbReference>
<feature type="domain" description="PurM-like N-terminal" evidence="9">
    <location>
        <begin position="264"/>
        <end position="389"/>
    </location>
</feature>
<dbReference type="Gene3D" id="3.90.650.10">
    <property type="entry name" value="PurM-like C-terminal domain"/>
    <property type="match status" value="2"/>
</dbReference>
<feature type="binding site" evidence="8">
    <location>
        <position position="698"/>
    </location>
    <ligand>
        <name>ATP</name>
        <dbReference type="ChEBI" id="CHEBI:30616"/>
    </ligand>
</feature>
<dbReference type="InterPro" id="IPR010074">
    <property type="entry name" value="PRibForGlyAmidine_synth_PurL"/>
</dbReference>
<feature type="domain" description="PurM-like C-terminal" evidence="10">
    <location>
        <begin position="778"/>
        <end position="920"/>
    </location>
</feature>
<evidence type="ECO:0000259" key="11">
    <source>
        <dbReference type="Pfam" id="PF18072"/>
    </source>
</evidence>
<dbReference type="InterPro" id="IPR016188">
    <property type="entry name" value="PurM-like_N"/>
</dbReference>
<keyword evidence="4 8" id="KW-0547">Nucleotide-binding</keyword>
<feature type="binding site" evidence="8">
    <location>
        <position position="282"/>
    </location>
    <ligand>
        <name>Mg(2+)</name>
        <dbReference type="ChEBI" id="CHEBI:18420"/>
        <label>1</label>
    </ligand>
</feature>
<evidence type="ECO:0000256" key="6">
    <source>
        <dbReference type="ARBA" id="ARBA00022840"/>
    </source>
</evidence>
<evidence type="ECO:0000256" key="2">
    <source>
        <dbReference type="ARBA" id="ARBA00022598"/>
    </source>
</evidence>
<feature type="active site" description="Proton acceptor" evidence="8">
    <location>
        <position position="284"/>
    </location>
</feature>
<comment type="catalytic activity">
    <reaction evidence="8">
        <text>N(2)-formyl-N(1)-(5-phospho-beta-D-ribosyl)glycinamide + L-glutamine + ATP + H2O = 2-formamido-N(1)-(5-O-phospho-beta-D-ribosyl)acetamidine + L-glutamate + ADP + phosphate + H(+)</text>
        <dbReference type="Rhea" id="RHEA:17129"/>
        <dbReference type="ChEBI" id="CHEBI:15377"/>
        <dbReference type="ChEBI" id="CHEBI:15378"/>
        <dbReference type="ChEBI" id="CHEBI:29985"/>
        <dbReference type="ChEBI" id="CHEBI:30616"/>
        <dbReference type="ChEBI" id="CHEBI:43474"/>
        <dbReference type="ChEBI" id="CHEBI:58359"/>
        <dbReference type="ChEBI" id="CHEBI:147286"/>
        <dbReference type="ChEBI" id="CHEBI:147287"/>
        <dbReference type="ChEBI" id="CHEBI:456216"/>
        <dbReference type="EC" id="6.3.5.3"/>
    </reaction>
</comment>
<dbReference type="SUPFAM" id="SSF56042">
    <property type="entry name" value="PurM C-terminal domain-like"/>
    <property type="match status" value="2"/>
</dbReference>
<comment type="function">
    <text evidence="8">Part of the phosphoribosylformylglycinamidine synthase complex involved in the purines biosynthetic pathway. Catalyzes the ATP-dependent conversion of formylglycinamide ribonucleotide (FGAR) and glutamine to yield formylglycinamidine ribonucleotide (FGAM) and glutamate. The FGAM synthase complex is composed of three subunits. PurQ produces an ammonia molecule by converting glutamine to glutamate. PurL transfers the ammonia molecule to FGAR to form FGAM in an ATP-dependent manner. PurS interacts with PurQ and PurL and is thought to assist in the transfer of the ammonia molecule from PurQ to PurL.</text>
</comment>
<feature type="binding site" evidence="8">
    <location>
        <position position="439"/>
    </location>
    <ligand>
        <name>substrate</name>
    </ligand>
</feature>
<feature type="binding site" evidence="8">
    <location>
        <position position="280"/>
    </location>
    <ligand>
        <name>ATP</name>
        <dbReference type="ChEBI" id="CHEBI:30616"/>
    </ligand>
</feature>
<evidence type="ECO:0000313" key="12">
    <source>
        <dbReference type="EMBL" id="KPJ48535.1"/>
    </source>
</evidence>
<feature type="domain" description="Phosphoribosylformylglycinamidine synthase linker" evidence="11">
    <location>
        <begin position="177"/>
        <end position="225"/>
    </location>
</feature>
<dbReference type="PANTHER" id="PTHR43555">
    <property type="entry name" value="PHOSPHORIBOSYLFORMYLGLYCINAMIDINE SYNTHASE SUBUNIT PURL"/>
    <property type="match status" value="1"/>
</dbReference>